<evidence type="ECO:0000256" key="2">
    <source>
        <dbReference type="ARBA" id="ARBA00023015"/>
    </source>
</evidence>
<keyword evidence="3" id="KW-0238">DNA-binding</keyword>
<name>A0ABV1SE16_9RHOB</name>
<comment type="similarity">
    <text evidence="1">Belongs to the LysR transcriptional regulatory family.</text>
</comment>
<dbReference type="RefSeq" id="WP_350935348.1">
    <property type="nucleotide sequence ID" value="NZ_JAYWLC010000003.1"/>
</dbReference>
<evidence type="ECO:0000256" key="1">
    <source>
        <dbReference type="ARBA" id="ARBA00009437"/>
    </source>
</evidence>
<keyword evidence="2" id="KW-0805">Transcription regulation</keyword>
<dbReference type="Pfam" id="PF03466">
    <property type="entry name" value="LysR_substrate"/>
    <property type="match status" value="1"/>
</dbReference>
<dbReference type="PROSITE" id="PS50931">
    <property type="entry name" value="HTH_LYSR"/>
    <property type="match status" value="1"/>
</dbReference>
<dbReference type="SUPFAM" id="SSF53850">
    <property type="entry name" value="Periplasmic binding protein-like II"/>
    <property type="match status" value="1"/>
</dbReference>
<evidence type="ECO:0000256" key="3">
    <source>
        <dbReference type="ARBA" id="ARBA00023125"/>
    </source>
</evidence>
<comment type="caution">
    <text evidence="6">The sequence shown here is derived from an EMBL/GenBank/DDBJ whole genome shotgun (WGS) entry which is preliminary data.</text>
</comment>
<dbReference type="Gene3D" id="1.10.10.10">
    <property type="entry name" value="Winged helix-like DNA-binding domain superfamily/Winged helix DNA-binding domain"/>
    <property type="match status" value="1"/>
</dbReference>
<feature type="domain" description="HTH lysR-type" evidence="5">
    <location>
        <begin position="6"/>
        <end position="63"/>
    </location>
</feature>
<protein>
    <submittedName>
        <fullName evidence="6">LysR family transcriptional regulator</fullName>
    </submittedName>
</protein>
<sequence length="299" mass="32471">MAPLPDRLREMEVFITVLDEGSFSAAAQVLALTASGVSRTIDRLEARLAVRLLIRSTRALRLTSEGEAFAYSARRILSAVDQAEEQLGAGQGPSGLLRVSAAVSHGRLKIVPLLGEFSRIYPAIRLDMTLTDLLEDPATGRTDVAIRFGKLSDSSLIARKLADEPMITVAAPAYIATRGTPRHPDDLRQHDCLLFSFDPGRARWAFDTPEGPRIIQVGGKFRANSGEALGMLAVSGLGVARVARFAVEEDLAEGRLCEILQDYPVPETHHVHALFLGGPTLPARVRVFVDFLVDRLRAG</sequence>
<dbReference type="SUPFAM" id="SSF46785">
    <property type="entry name" value="Winged helix' DNA-binding domain"/>
    <property type="match status" value="1"/>
</dbReference>
<dbReference type="PANTHER" id="PTHR30537">
    <property type="entry name" value="HTH-TYPE TRANSCRIPTIONAL REGULATOR"/>
    <property type="match status" value="1"/>
</dbReference>
<dbReference type="Pfam" id="PF00126">
    <property type="entry name" value="HTH_1"/>
    <property type="match status" value="1"/>
</dbReference>
<dbReference type="InterPro" id="IPR000847">
    <property type="entry name" value="LysR_HTH_N"/>
</dbReference>
<accession>A0ABV1SE16</accession>
<dbReference type="InterPro" id="IPR005119">
    <property type="entry name" value="LysR_subst-bd"/>
</dbReference>
<gene>
    <name evidence="6" type="ORF">VSX56_05170</name>
</gene>
<evidence type="ECO:0000259" key="5">
    <source>
        <dbReference type="PROSITE" id="PS50931"/>
    </source>
</evidence>
<reference evidence="6 7" key="2">
    <citation type="submission" date="2024-06" db="EMBL/GenBank/DDBJ databases">
        <title>Thioclava kandeliae sp. nov. from a rhizosphere soil sample of Kandelia candel in a mangrove.</title>
        <authorList>
            <person name="Mu T."/>
        </authorList>
    </citation>
    <scope>NUCLEOTIDE SEQUENCE [LARGE SCALE GENOMIC DNA]</scope>
    <source>
        <strain evidence="6 7">CPCC 100088</strain>
    </source>
</reference>
<dbReference type="InterPro" id="IPR036388">
    <property type="entry name" value="WH-like_DNA-bd_sf"/>
</dbReference>
<keyword evidence="4" id="KW-0804">Transcription</keyword>
<dbReference type="CDD" id="cd08422">
    <property type="entry name" value="PBP2_CrgA_like"/>
    <property type="match status" value="1"/>
</dbReference>
<keyword evidence="7" id="KW-1185">Reference proteome</keyword>
<reference evidence="6 7" key="1">
    <citation type="submission" date="2024-01" db="EMBL/GenBank/DDBJ databases">
        <authorList>
            <person name="Deng Y."/>
            <person name="Su J."/>
        </authorList>
    </citation>
    <scope>NUCLEOTIDE SEQUENCE [LARGE SCALE GENOMIC DNA]</scope>
    <source>
        <strain evidence="6 7">CPCC 100088</strain>
    </source>
</reference>
<dbReference type="EMBL" id="JAYWLC010000003">
    <property type="protein sequence ID" value="MER5171162.1"/>
    <property type="molecule type" value="Genomic_DNA"/>
</dbReference>
<dbReference type="InterPro" id="IPR036390">
    <property type="entry name" value="WH_DNA-bd_sf"/>
</dbReference>
<dbReference type="InterPro" id="IPR058163">
    <property type="entry name" value="LysR-type_TF_proteobact-type"/>
</dbReference>
<dbReference type="PANTHER" id="PTHR30537:SF5">
    <property type="entry name" value="HTH-TYPE TRANSCRIPTIONAL ACTIVATOR TTDR-RELATED"/>
    <property type="match status" value="1"/>
</dbReference>
<evidence type="ECO:0000256" key="4">
    <source>
        <dbReference type="ARBA" id="ARBA00023163"/>
    </source>
</evidence>
<organism evidence="6 7">
    <name type="scientific">Thioclava kandeliae</name>
    <dbReference type="NCBI Taxonomy" id="3070818"/>
    <lineage>
        <taxon>Bacteria</taxon>
        <taxon>Pseudomonadati</taxon>
        <taxon>Pseudomonadota</taxon>
        <taxon>Alphaproteobacteria</taxon>
        <taxon>Rhodobacterales</taxon>
        <taxon>Paracoccaceae</taxon>
        <taxon>Thioclava</taxon>
    </lineage>
</organism>
<proteinExistence type="inferred from homology"/>
<evidence type="ECO:0000313" key="6">
    <source>
        <dbReference type="EMBL" id="MER5171162.1"/>
    </source>
</evidence>
<dbReference type="Gene3D" id="3.40.190.290">
    <property type="match status" value="1"/>
</dbReference>
<dbReference type="Proteomes" id="UP001438953">
    <property type="component" value="Unassembled WGS sequence"/>
</dbReference>
<evidence type="ECO:0000313" key="7">
    <source>
        <dbReference type="Proteomes" id="UP001438953"/>
    </source>
</evidence>